<accession>A0A9K3E9P1</accession>
<dbReference type="Proteomes" id="UP000215914">
    <property type="component" value="Unassembled WGS sequence"/>
</dbReference>
<protein>
    <submittedName>
        <fullName evidence="1">Uncharacterized protein</fullName>
    </submittedName>
</protein>
<reference evidence="1" key="2">
    <citation type="submission" date="2020-06" db="EMBL/GenBank/DDBJ databases">
        <title>Helianthus annuus Genome sequencing and assembly Release 2.</title>
        <authorList>
            <person name="Gouzy J."/>
            <person name="Langlade N."/>
            <person name="Munos S."/>
        </authorList>
    </citation>
    <scope>NUCLEOTIDE SEQUENCE</scope>
    <source>
        <tissue evidence="1">Leaves</tissue>
    </source>
</reference>
<name>A0A9K3E9P1_HELAN</name>
<sequence>MNTKAGVRAIQFWTKDMLSRRQDYEIKNGGFGHGKLKAINVGAVDVGLDDDKEAFGNTQDFVDCIKKWVTMMAALRVKIETHLGARLTEEPNNTVFLGLKRRYVEVLDDEPIWPAEGLDSFVEGQMFNQASPTGIAKTPSHEGFSTKHVSENVTDLMSEEATLKTIAQILVELNAYSTEKACTRKKRDHSDD</sequence>
<dbReference type="Gramene" id="mRNA:HanXRQr2_Chr14g0649741">
    <property type="protein sequence ID" value="mRNA:HanXRQr2_Chr14g0649741"/>
    <property type="gene ID" value="HanXRQr2_Chr14g0649741"/>
</dbReference>
<comment type="caution">
    <text evidence="1">The sequence shown here is derived from an EMBL/GenBank/DDBJ whole genome shotgun (WGS) entry which is preliminary data.</text>
</comment>
<evidence type="ECO:0000313" key="2">
    <source>
        <dbReference type="Proteomes" id="UP000215914"/>
    </source>
</evidence>
<gene>
    <name evidence="1" type="ORF">HanXRQr2_Chr14g0649741</name>
</gene>
<dbReference type="AlphaFoldDB" id="A0A9K3E9P1"/>
<keyword evidence="2" id="KW-1185">Reference proteome</keyword>
<reference evidence="1" key="1">
    <citation type="journal article" date="2017" name="Nature">
        <title>The sunflower genome provides insights into oil metabolism, flowering and Asterid evolution.</title>
        <authorList>
            <person name="Badouin H."/>
            <person name="Gouzy J."/>
            <person name="Grassa C.J."/>
            <person name="Murat F."/>
            <person name="Staton S.E."/>
            <person name="Cottret L."/>
            <person name="Lelandais-Briere C."/>
            <person name="Owens G.L."/>
            <person name="Carrere S."/>
            <person name="Mayjonade B."/>
            <person name="Legrand L."/>
            <person name="Gill N."/>
            <person name="Kane N.C."/>
            <person name="Bowers J.E."/>
            <person name="Hubner S."/>
            <person name="Bellec A."/>
            <person name="Berard A."/>
            <person name="Berges H."/>
            <person name="Blanchet N."/>
            <person name="Boniface M.C."/>
            <person name="Brunel D."/>
            <person name="Catrice O."/>
            <person name="Chaidir N."/>
            <person name="Claudel C."/>
            <person name="Donnadieu C."/>
            <person name="Faraut T."/>
            <person name="Fievet G."/>
            <person name="Helmstetter N."/>
            <person name="King M."/>
            <person name="Knapp S.J."/>
            <person name="Lai Z."/>
            <person name="Le Paslier M.C."/>
            <person name="Lippi Y."/>
            <person name="Lorenzon L."/>
            <person name="Mandel J.R."/>
            <person name="Marage G."/>
            <person name="Marchand G."/>
            <person name="Marquand E."/>
            <person name="Bret-Mestries E."/>
            <person name="Morien E."/>
            <person name="Nambeesan S."/>
            <person name="Nguyen T."/>
            <person name="Pegot-Espagnet P."/>
            <person name="Pouilly N."/>
            <person name="Raftis F."/>
            <person name="Sallet E."/>
            <person name="Schiex T."/>
            <person name="Thomas J."/>
            <person name="Vandecasteele C."/>
            <person name="Vares D."/>
            <person name="Vear F."/>
            <person name="Vautrin S."/>
            <person name="Crespi M."/>
            <person name="Mangin B."/>
            <person name="Burke J.M."/>
            <person name="Salse J."/>
            <person name="Munos S."/>
            <person name="Vincourt P."/>
            <person name="Rieseberg L.H."/>
            <person name="Langlade N.B."/>
        </authorList>
    </citation>
    <scope>NUCLEOTIDE SEQUENCE</scope>
    <source>
        <tissue evidence="1">Leaves</tissue>
    </source>
</reference>
<organism evidence="1 2">
    <name type="scientific">Helianthus annuus</name>
    <name type="common">Common sunflower</name>
    <dbReference type="NCBI Taxonomy" id="4232"/>
    <lineage>
        <taxon>Eukaryota</taxon>
        <taxon>Viridiplantae</taxon>
        <taxon>Streptophyta</taxon>
        <taxon>Embryophyta</taxon>
        <taxon>Tracheophyta</taxon>
        <taxon>Spermatophyta</taxon>
        <taxon>Magnoliopsida</taxon>
        <taxon>eudicotyledons</taxon>
        <taxon>Gunneridae</taxon>
        <taxon>Pentapetalae</taxon>
        <taxon>asterids</taxon>
        <taxon>campanulids</taxon>
        <taxon>Asterales</taxon>
        <taxon>Asteraceae</taxon>
        <taxon>Asteroideae</taxon>
        <taxon>Heliantheae alliance</taxon>
        <taxon>Heliantheae</taxon>
        <taxon>Helianthus</taxon>
    </lineage>
</organism>
<dbReference type="EMBL" id="MNCJ02000329">
    <property type="protein sequence ID" value="KAF5769561.1"/>
    <property type="molecule type" value="Genomic_DNA"/>
</dbReference>
<evidence type="ECO:0000313" key="1">
    <source>
        <dbReference type="EMBL" id="KAF5769561.1"/>
    </source>
</evidence>
<proteinExistence type="predicted"/>